<dbReference type="RefSeq" id="WP_016482826.1">
    <property type="nucleotide sequence ID" value="NC_021487.1"/>
</dbReference>
<dbReference type="Proteomes" id="UP000014227">
    <property type="component" value="Chromosome I"/>
</dbReference>
<sequence length="301" mass="34388">MARTVISDEEARFFHENGYLILRNVLAPTELARVQAAMDDLTRYGSETVRNHPDFMYGRGHKTGQPVLQRIEYVIDKKDEMKVLLGHPFILNTVEKLMGPDLIPTWDSMVLKLPGEGIVIPWHRDAGTEHVGDTPIFNVDFYLDPADHDTCVWVIPGSHLWSQEQAKAWLQAHAKDHTRADFEASGAVPALMSPGDVLLHNILVIHGSPENASEKLRRVVYYEFRTAHVEAELGPHTPEYILHKQRVLLACLERRRRADYIPADEVPYVYHPPAPWNQVKLAPGEELPTYRYPHGEFWRAA</sequence>
<dbReference type="AlphaFoldDB" id="S0EY96"/>
<evidence type="ECO:0000313" key="1">
    <source>
        <dbReference type="EMBL" id="CCW35290.1"/>
    </source>
</evidence>
<protein>
    <submittedName>
        <fullName evidence="1">Protein involved in biosynthesis of mitomycin antibiotics/polyketide fumonisin</fullName>
    </submittedName>
</protein>
<name>S0EY96_CHTCT</name>
<dbReference type="HOGENOM" id="CLU_911677_0_0_0"/>
<dbReference type="PATRIC" id="fig|1303518.3.peg.1510"/>
<dbReference type="eggNOG" id="COG5285">
    <property type="taxonomic scope" value="Bacteria"/>
</dbReference>
<keyword evidence="2" id="KW-1185">Reference proteome</keyword>
<gene>
    <name evidence="1" type="ORF">CCALI_01474</name>
</gene>
<dbReference type="InterPro" id="IPR008775">
    <property type="entry name" value="Phytyl_CoA_dOase-like"/>
</dbReference>
<dbReference type="GO" id="GO:0016706">
    <property type="term" value="F:2-oxoglutarate-dependent dioxygenase activity"/>
    <property type="evidence" value="ECO:0007669"/>
    <property type="project" value="UniProtKB-ARBA"/>
</dbReference>
<dbReference type="Pfam" id="PF05721">
    <property type="entry name" value="PhyH"/>
    <property type="match status" value="1"/>
</dbReference>
<dbReference type="STRING" id="454171.CP488_02622"/>
<proteinExistence type="predicted"/>
<dbReference type="GO" id="GO:0005506">
    <property type="term" value="F:iron ion binding"/>
    <property type="evidence" value="ECO:0007669"/>
    <property type="project" value="UniProtKB-ARBA"/>
</dbReference>
<dbReference type="SUPFAM" id="SSF51197">
    <property type="entry name" value="Clavaminate synthase-like"/>
    <property type="match status" value="1"/>
</dbReference>
<dbReference type="EMBL" id="HF951689">
    <property type="protein sequence ID" value="CCW35290.1"/>
    <property type="molecule type" value="Genomic_DNA"/>
</dbReference>
<dbReference type="InParanoid" id="S0EY96"/>
<dbReference type="KEGG" id="ccz:CCALI_01474"/>
<accession>S0EY96</accession>
<reference evidence="2" key="1">
    <citation type="submission" date="2013-03" db="EMBL/GenBank/DDBJ databases">
        <title>Genome sequence of Chthonomonas calidirosea, the first sequenced genome from the Armatimonadetes phylum (formally candidate division OP10).</title>
        <authorList>
            <person name="Lee K.C.Y."/>
            <person name="Morgan X.C."/>
            <person name="Dunfield P.F."/>
            <person name="Tamas I."/>
            <person name="Houghton K.M."/>
            <person name="Vyssotski M."/>
            <person name="Ryan J.L.J."/>
            <person name="Lagutin K."/>
            <person name="McDonald I.R."/>
            <person name="Stott M.B."/>
        </authorList>
    </citation>
    <scope>NUCLEOTIDE SEQUENCE [LARGE SCALE GENOMIC DNA]</scope>
    <source>
        <strain evidence="2">DSM 23976 / ICMP 18418 / T49</strain>
    </source>
</reference>
<evidence type="ECO:0000313" key="2">
    <source>
        <dbReference type="Proteomes" id="UP000014227"/>
    </source>
</evidence>
<dbReference type="OrthoDB" id="9796766at2"/>
<organism evidence="1 2">
    <name type="scientific">Chthonomonas calidirosea (strain DSM 23976 / ICMP 18418 / T49)</name>
    <dbReference type="NCBI Taxonomy" id="1303518"/>
    <lineage>
        <taxon>Bacteria</taxon>
        <taxon>Bacillati</taxon>
        <taxon>Armatimonadota</taxon>
        <taxon>Chthonomonadia</taxon>
        <taxon>Chthonomonadales</taxon>
        <taxon>Chthonomonadaceae</taxon>
        <taxon>Chthonomonas</taxon>
    </lineage>
</organism>
<dbReference type="PANTHER" id="PTHR20883">
    <property type="entry name" value="PHYTANOYL-COA DIOXYGENASE DOMAIN CONTAINING 1"/>
    <property type="match status" value="1"/>
</dbReference>
<dbReference type="PANTHER" id="PTHR20883:SF46">
    <property type="entry name" value="PHYTANOYL-COA HYDROXYLASE"/>
    <property type="match status" value="1"/>
</dbReference>
<dbReference type="Gene3D" id="2.60.120.620">
    <property type="entry name" value="q2cbj1_9rhob like domain"/>
    <property type="match status" value="1"/>
</dbReference>